<name>A0ABV9P1Y6_9BACI</name>
<evidence type="ECO:0000313" key="2">
    <source>
        <dbReference type="EMBL" id="MFC4738309.1"/>
    </source>
</evidence>
<organism evidence="2 3">
    <name type="scientific">Bacillus daqingensis</name>
    <dbReference type="NCBI Taxonomy" id="872396"/>
    <lineage>
        <taxon>Bacteria</taxon>
        <taxon>Bacillati</taxon>
        <taxon>Bacillota</taxon>
        <taxon>Bacilli</taxon>
        <taxon>Bacillales</taxon>
        <taxon>Bacillaceae</taxon>
        <taxon>Bacillus</taxon>
    </lineage>
</organism>
<evidence type="ECO:0000256" key="1">
    <source>
        <dbReference type="SAM" id="Phobius"/>
    </source>
</evidence>
<dbReference type="EMBL" id="JBHSGK010000021">
    <property type="protein sequence ID" value="MFC4738309.1"/>
    <property type="molecule type" value="Genomic_DNA"/>
</dbReference>
<proteinExistence type="predicted"/>
<gene>
    <name evidence="2" type="ORF">ACFO4L_17185</name>
</gene>
<dbReference type="Proteomes" id="UP001595896">
    <property type="component" value="Unassembled WGS sequence"/>
</dbReference>
<feature type="transmembrane region" description="Helical" evidence="1">
    <location>
        <begin position="29"/>
        <end position="46"/>
    </location>
</feature>
<dbReference type="RefSeq" id="WP_377910894.1">
    <property type="nucleotide sequence ID" value="NZ_JBHSGK010000021.1"/>
</dbReference>
<evidence type="ECO:0000313" key="3">
    <source>
        <dbReference type="Proteomes" id="UP001595896"/>
    </source>
</evidence>
<keyword evidence="1" id="KW-0472">Membrane</keyword>
<reference evidence="3" key="1">
    <citation type="journal article" date="2019" name="Int. J. Syst. Evol. Microbiol.">
        <title>The Global Catalogue of Microorganisms (GCM) 10K type strain sequencing project: providing services to taxonomists for standard genome sequencing and annotation.</title>
        <authorList>
            <consortium name="The Broad Institute Genomics Platform"/>
            <consortium name="The Broad Institute Genome Sequencing Center for Infectious Disease"/>
            <person name="Wu L."/>
            <person name="Ma J."/>
        </authorList>
    </citation>
    <scope>NUCLEOTIDE SEQUENCE [LARGE SCALE GENOMIC DNA]</scope>
    <source>
        <strain evidence="3">JCM 12165</strain>
    </source>
</reference>
<keyword evidence="1" id="KW-1133">Transmembrane helix</keyword>
<protein>
    <submittedName>
        <fullName evidence="2">Uncharacterized protein</fullName>
    </submittedName>
</protein>
<comment type="caution">
    <text evidence="2">The sequence shown here is derived from an EMBL/GenBank/DDBJ whole genome shotgun (WGS) entry which is preliminary data.</text>
</comment>
<sequence>MRPIWAGLLYVICLASVTAGPAARFYGAGYEFYLISLLGAIGVWKMENRRRQSVERNQAD</sequence>
<keyword evidence="3" id="KW-1185">Reference proteome</keyword>
<accession>A0ABV9P1Y6</accession>
<keyword evidence="1" id="KW-0812">Transmembrane</keyword>